<name>A0A7M7QM99_NASVI</name>
<gene>
    <name evidence="1" type="primary">100118293</name>
</gene>
<evidence type="ECO:0000313" key="1">
    <source>
        <dbReference type="EnsemblMetazoa" id="XP_031789096"/>
    </source>
</evidence>
<evidence type="ECO:0000313" key="2">
    <source>
        <dbReference type="Proteomes" id="UP000002358"/>
    </source>
</evidence>
<organism evidence="1 2">
    <name type="scientific">Nasonia vitripennis</name>
    <name type="common">Parasitic wasp</name>
    <dbReference type="NCBI Taxonomy" id="7425"/>
    <lineage>
        <taxon>Eukaryota</taxon>
        <taxon>Metazoa</taxon>
        <taxon>Ecdysozoa</taxon>
        <taxon>Arthropoda</taxon>
        <taxon>Hexapoda</taxon>
        <taxon>Insecta</taxon>
        <taxon>Pterygota</taxon>
        <taxon>Neoptera</taxon>
        <taxon>Endopterygota</taxon>
        <taxon>Hymenoptera</taxon>
        <taxon>Apocrita</taxon>
        <taxon>Proctotrupomorpha</taxon>
        <taxon>Chalcidoidea</taxon>
        <taxon>Pteromalidae</taxon>
        <taxon>Pteromalinae</taxon>
        <taxon>Nasonia</taxon>
    </lineage>
</organism>
<sequence>MESNKTDNTPKQTMVYICGALGEHFAVHREFLRQPALHQMDDSEPLLYSHDTSDIQMTTPPVCKEKKHRKKQPVYYCDSIARYK</sequence>
<keyword evidence="2" id="KW-1185">Reference proteome</keyword>
<dbReference type="Proteomes" id="UP000002358">
    <property type="component" value="Unassembled WGS sequence"/>
</dbReference>
<dbReference type="EnsemblMetazoa" id="XM_031933236">
    <property type="protein sequence ID" value="XP_031789096"/>
    <property type="gene ID" value="LOC100118293"/>
</dbReference>
<reference evidence="1" key="1">
    <citation type="submission" date="2021-01" db="UniProtKB">
        <authorList>
            <consortium name="EnsemblMetazoa"/>
        </authorList>
    </citation>
    <scope>IDENTIFICATION</scope>
</reference>
<proteinExistence type="predicted"/>
<protein>
    <submittedName>
        <fullName evidence="1">Uncharacterized protein</fullName>
    </submittedName>
</protein>
<accession>A0A7M7QM99</accession>
<dbReference type="AlphaFoldDB" id="A0A7M7QM99"/>
<dbReference type="OrthoDB" id="5585087at2759"/>